<name>A0A7W7ZNJ0_9BACT</name>
<dbReference type="InterPro" id="IPR048301">
    <property type="entry name" value="NucS_C"/>
</dbReference>
<proteinExistence type="predicted"/>
<dbReference type="Pfam" id="PF01939">
    <property type="entry name" value="NucS_C"/>
    <property type="match status" value="1"/>
</dbReference>
<dbReference type="CDD" id="cd22341">
    <property type="entry name" value="NucS-like"/>
    <property type="match status" value="1"/>
</dbReference>
<dbReference type="PANTHER" id="PTHR38814:SF1">
    <property type="entry name" value="ENDONUCLEASE NUCS"/>
    <property type="match status" value="1"/>
</dbReference>
<accession>A0A7W7ZNJ0</accession>
<dbReference type="Proteomes" id="UP000584867">
    <property type="component" value="Unassembled WGS sequence"/>
</dbReference>
<evidence type="ECO:0000313" key="3">
    <source>
        <dbReference type="EMBL" id="MBB5063225.1"/>
    </source>
</evidence>
<dbReference type="GO" id="GO:0004519">
    <property type="term" value="F:endonuclease activity"/>
    <property type="evidence" value="ECO:0007669"/>
    <property type="project" value="InterPro"/>
</dbReference>
<evidence type="ECO:0000259" key="2">
    <source>
        <dbReference type="Pfam" id="PF01939"/>
    </source>
</evidence>
<feature type="domain" description="Endonuclease NucS C-terminal" evidence="2">
    <location>
        <begin position="133"/>
        <end position="199"/>
    </location>
</feature>
<reference evidence="3 4" key="1">
    <citation type="submission" date="2020-08" db="EMBL/GenBank/DDBJ databases">
        <title>Genomic Encyclopedia of Type Strains, Phase IV (KMG-V): Genome sequencing to study the core and pangenomes of soil and plant-associated prokaryotes.</title>
        <authorList>
            <person name="Whitman W."/>
        </authorList>
    </citation>
    <scope>NUCLEOTIDE SEQUENCE [LARGE SCALE GENOMIC DNA]</scope>
    <source>
        <strain evidence="3 4">X5P3</strain>
    </source>
</reference>
<gene>
    <name evidence="3" type="ORF">HDF15_001565</name>
</gene>
<organism evidence="3 4">
    <name type="scientific">Granulicella mallensis</name>
    <dbReference type="NCBI Taxonomy" id="940614"/>
    <lineage>
        <taxon>Bacteria</taxon>
        <taxon>Pseudomonadati</taxon>
        <taxon>Acidobacteriota</taxon>
        <taxon>Terriglobia</taxon>
        <taxon>Terriglobales</taxon>
        <taxon>Acidobacteriaceae</taxon>
        <taxon>Granulicella</taxon>
    </lineage>
</organism>
<evidence type="ECO:0000256" key="1">
    <source>
        <dbReference type="ARBA" id="ARBA00023125"/>
    </source>
</evidence>
<evidence type="ECO:0000313" key="4">
    <source>
        <dbReference type="Proteomes" id="UP000584867"/>
    </source>
</evidence>
<dbReference type="EMBL" id="JACHIO010000005">
    <property type="protein sequence ID" value="MBB5063225.1"/>
    <property type="molecule type" value="Genomic_DNA"/>
</dbReference>
<dbReference type="GO" id="GO:0003677">
    <property type="term" value="F:DNA binding"/>
    <property type="evidence" value="ECO:0007669"/>
    <property type="project" value="UniProtKB-KW"/>
</dbReference>
<dbReference type="InterPro" id="IPR002793">
    <property type="entry name" value="Endonuclease_NucS"/>
</dbReference>
<comment type="caution">
    <text evidence="3">The sequence shown here is derived from an EMBL/GenBank/DDBJ whole genome shotgun (WGS) entry which is preliminary data.</text>
</comment>
<keyword evidence="1" id="KW-0238">DNA-binding</keyword>
<dbReference type="AlphaFoldDB" id="A0A7W7ZNJ0"/>
<dbReference type="InterPro" id="IPR011856">
    <property type="entry name" value="tRNA_endonuc-like_dom_sf"/>
</dbReference>
<protein>
    <recommendedName>
        <fullName evidence="2">Endonuclease NucS C-terminal domain-containing protein</fullName>
    </recommendedName>
</protein>
<sequence>MKRFNVVIPKEDGGVEFYPMKQWLRQHPEHLPVGFDGTSKTSHELRNALKKMGWSVNVTDDEERLIVPSSATLGSTIGEILGGEESDDEALSEATFALEYQLRDFLAQNLGSILVEGKKVRLFVDPSGRDGIEFPTAVGPIDILAIDDGGDFVVFELKRARSPDHAIGQLTRYMGWLKQTIGKDRKIQGVIVAKSISENLKYAVSVIPDVSLFEYEVSFQLKSVPSHNI</sequence>
<dbReference type="RefSeq" id="WP_221314323.1">
    <property type="nucleotide sequence ID" value="NZ_JACHIO010000005.1"/>
</dbReference>
<dbReference type="Gene3D" id="3.40.1350.10">
    <property type="match status" value="1"/>
</dbReference>
<dbReference type="PANTHER" id="PTHR38814">
    <property type="entry name" value="ENDONUCLEASE NUCS"/>
    <property type="match status" value="1"/>
</dbReference>